<feature type="active site" evidence="6 7">
    <location>
        <position position="200"/>
    </location>
</feature>
<gene>
    <name evidence="6 11" type="primary">cheB</name>
    <name evidence="11" type="ORF">I5677_13995</name>
</gene>
<evidence type="ECO:0000256" key="7">
    <source>
        <dbReference type="PROSITE-ProRule" id="PRU00050"/>
    </source>
</evidence>
<evidence type="ECO:0000256" key="2">
    <source>
        <dbReference type="ARBA" id="ARBA00022500"/>
    </source>
</evidence>
<sequence>MKKNILIVDDSALMRRVLSDIIESDDRFQVFDLAKNGLDALSIMFSKAKEVDAILLDINMPRMNGIEFLSVLKQQNIKATIIIVSTIAKKDEKETILALELGAFDFVTKPESYNDVKSNLFSDKILKALAVATKVETRAEIKAEMKKGPKPAKEKADTKATPELLAVKKDKLMPVREPARRIKSEQKTQEMKKLVAIACSTGGPKALHSVVPNLPQNLDASVLIVQHMPGGFTKSLADRLNDLSPMHVKEAEDNEILEKGTVYIAKGGNHMELIKQEDGSYRLSVYKGIPRHGLLPCADIMYESLVKSDFEQITCVVLTGMGGDGTEGIRQLNSKKKIYVIAQNEESSIVYGMPKVIKDAGLVHEEVTLKDVSDAIIKNVGVR</sequence>
<keyword evidence="6 8" id="KW-0597">Phosphoprotein</keyword>
<dbReference type="InterPro" id="IPR035909">
    <property type="entry name" value="CheB_C"/>
</dbReference>
<evidence type="ECO:0000313" key="12">
    <source>
        <dbReference type="Proteomes" id="UP000623269"/>
    </source>
</evidence>
<name>A0A8J7H0M3_9FIRM</name>
<comment type="function">
    <text evidence="6">Involved in chemotaxis. Part of a chemotaxis signal transduction system that modulates chemotaxis in response to various stimuli. Catalyzes the demethylation of specific methylglutamate residues introduced into the chemoreceptors (methyl-accepting chemotaxis proteins or MCP) by CheR. Also mediates the irreversible deamidation of specific glutamine residues to glutamic acid.</text>
</comment>
<dbReference type="PANTHER" id="PTHR42872">
    <property type="entry name" value="PROTEIN-GLUTAMATE METHYLESTERASE/PROTEIN-GLUTAMINE GLUTAMINASE"/>
    <property type="match status" value="1"/>
</dbReference>
<evidence type="ECO:0000256" key="3">
    <source>
        <dbReference type="ARBA" id="ARBA00022801"/>
    </source>
</evidence>
<feature type="active site" evidence="6 7">
    <location>
        <position position="227"/>
    </location>
</feature>
<comment type="similarity">
    <text evidence="6">Belongs to the CheB family.</text>
</comment>
<dbReference type="PIRSF" id="PIRSF000876">
    <property type="entry name" value="RR_chemtxs_CheB"/>
    <property type="match status" value="1"/>
</dbReference>
<dbReference type="Gene3D" id="3.40.50.180">
    <property type="entry name" value="Methylesterase CheB, C-terminal domain"/>
    <property type="match status" value="1"/>
</dbReference>
<dbReference type="GO" id="GO:0050568">
    <property type="term" value="F:protein-glutamine glutaminase activity"/>
    <property type="evidence" value="ECO:0007669"/>
    <property type="project" value="UniProtKB-UniRule"/>
</dbReference>
<comment type="caution">
    <text evidence="11">The sequence shown here is derived from an EMBL/GenBank/DDBJ whole genome shotgun (WGS) entry which is preliminary data.</text>
</comment>
<feature type="domain" description="Response regulatory" evidence="9">
    <location>
        <begin position="4"/>
        <end position="124"/>
    </location>
</feature>
<keyword evidence="3 6" id="KW-0378">Hydrolase</keyword>
<dbReference type="InterPro" id="IPR001789">
    <property type="entry name" value="Sig_transdc_resp-reg_receiver"/>
</dbReference>
<dbReference type="InterPro" id="IPR008248">
    <property type="entry name" value="CheB-like"/>
</dbReference>
<dbReference type="Pfam" id="PF01339">
    <property type="entry name" value="CheB_methylest"/>
    <property type="match status" value="1"/>
</dbReference>
<evidence type="ECO:0000256" key="6">
    <source>
        <dbReference type="HAMAP-Rule" id="MF_00099"/>
    </source>
</evidence>
<dbReference type="CDD" id="cd16432">
    <property type="entry name" value="CheB_Rec"/>
    <property type="match status" value="1"/>
</dbReference>
<dbReference type="Proteomes" id="UP000623269">
    <property type="component" value="Unassembled WGS sequence"/>
</dbReference>
<dbReference type="HAMAP" id="MF_00099">
    <property type="entry name" value="CheB_chemtxs"/>
    <property type="match status" value="1"/>
</dbReference>
<keyword evidence="2 6" id="KW-0145">Chemotaxis</keyword>
<comment type="subcellular location">
    <subcellularLocation>
        <location evidence="6">Cytoplasm</location>
    </subcellularLocation>
</comment>
<dbReference type="GO" id="GO:0032259">
    <property type="term" value="P:methylation"/>
    <property type="evidence" value="ECO:0007669"/>
    <property type="project" value="UniProtKB-KW"/>
</dbReference>
<dbReference type="GO" id="GO:0005737">
    <property type="term" value="C:cytoplasm"/>
    <property type="evidence" value="ECO:0007669"/>
    <property type="project" value="UniProtKB-SubCell"/>
</dbReference>
<dbReference type="PROSITE" id="PS50110">
    <property type="entry name" value="RESPONSE_REGULATORY"/>
    <property type="match status" value="1"/>
</dbReference>
<dbReference type="EMBL" id="JAEAGR010000016">
    <property type="protein sequence ID" value="MBH1942009.1"/>
    <property type="molecule type" value="Genomic_DNA"/>
</dbReference>
<accession>A0A8J7H0M3</accession>
<proteinExistence type="inferred from homology"/>
<organism evidence="11 12">
    <name type="scientific">Mobilitalea sibirica</name>
    <dbReference type="NCBI Taxonomy" id="1462919"/>
    <lineage>
        <taxon>Bacteria</taxon>
        <taxon>Bacillati</taxon>
        <taxon>Bacillota</taxon>
        <taxon>Clostridia</taxon>
        <taxon>Lachnospirales</taxon>
        <taxon>Lachnospiraceae</taxon>
        <taxon>Mobilitalea</taxon>
    </lineage>
</organism>
<keyword evidence="12" id="KW-1185">Reference proteome</keyword>
<evidence type="ECO:0000259" key="10">
    <source>
        <dbReference type="PROSITE" id="PS50122"/>
    </source>
</evidence>
<dbReference type="SUPFAM" id="SSF52738">
    <property type="entry name" value="Methylesterase CheB, C-terminal domain"/>
    <property type="match status" value="1"/>
</dbReference>
<comment type="function">
    <text evidence="4">May play the central regulatory role in sporulation. It may be an element of the effector pathway responsible for the activation of sporulation genes in response to nutritional stress. Spo0A may act in concert with spo0H (a sigma factor) to control the expression of some genes that are critical to the sporulation process.</text>
</comment>
<keyword evidence="11" id="KW-0808">Transferase</keyword>
<feature type="domain" description="CheB-type methylesterase" evidence="10">
    <location>
        <begin position="188"/>
        <end position="383"/>
    </location>
</feature>
<evidence type="ECO:0000259" key="9">
    <source>
        <dbReference type="PROSITE" id="PS50110"/>
    </source>
</evidence>
<comment type="PTM">
    <text evidence="6">Phosphorylated by CheA. Phosphorylation of the N-terminal regulatory domain activates the methylesterase activity.</text>
</comment>
<dbReference type="Gene3D" id="3.40.50.2300">
    <property type="match status" value="1"/>
</dbReference>
<dbReference type="RefSeq" id="WP_197662254.1">
    <property type="nucleotide sequence ID" value="NZ_JAEAGR010000016.1"/>
</dbReference>
<dbReference type="InterPro" id="IPR011006">
    <property type="entry name" value="CheY-like_superfamily"/>
</dbReference>
<keyword evidence="11" id="KW-0489">Methyltransferase</keyword>
<evidence type="ECO:0000256" key="1">
    <source>
        <dbReference type="ARBA" id="ARBA00022490"/>
    </source>
</evidence>
<dbReference type="AlphaFoldDB" id="A0A8J7H0M3"/>
<dbReference type="CDD" id="cd17541">
    <property type="entry name" value="REC_CheB-like"/>
    <property type="match status" value="1"/>
</dbReference>
<evidence type="ECO:0000313" key="11">
    <source>
        <dbReference type="EMBL" id="MBH1942009.1"/>
    </source>
</evidence>
<comment type="catalytic activity">
    <reaction evidence="5 6">
        <text>[protein]-L-glutamate 5-O-methyl ester + H2O = L-glutamyl-[protein] + methanol + H(+)</text>
        <dbReference type="Rhea" id="RHEA:23236"/>
        <dbReference type="Rhea" id="RHEA-COMP:10208"/>
        <dbReference type="Rhea" id="RHEA-COMP:10311"/>
        <dbReference type="ChEBI" id="CHEBI:15377"/>
        <dbReference type="ChEBI" id="CHEBI:15378"/>
        <dbReference type="ChEBI" id="CHEBI:17790"/>
        <dbReference type="ChEBI" id="CHEBI:29973"/>
        <dbReference type="ChEBI" id="CHEBI:82795"/>
        <dbReference type="EC" id="3.1.1.61"/>
    </reaction>
</comment>
<dbReference type="SUPFAM" id="SSF52172">
    <property type="entry name" value="CheY-like"/>
    <property type="match status" value="1"/>
</dbReference>
<comment type="catalytic activity">
    <reaction evidence="6">
        <text>L-glutaminyl-[protein] + H2O = L-glutamyl-[protein] + NH4(+)</text>
        <dbReference type="Rhea" id="RHEA:16441"/>
        <dbReference type="Rhea" id="RHEA-COMP:10207"/>
        <dbReference type="Rhea" id="RHEA-COMP:10208"/>
        <dbReference type="ChEBI" id="CHEBI:15377"/>
        <dbReference type="ChEBI" id="CHEBI:28938"/>
        <dbReference type="ChEBI" id="CHEBI:29973"/>
        <dbReference type="ChEBI" id="CHEBI:30011"/>
        <dbReference type="EC" id="3.5.1.44"/>
    </reaction>
</comment>
<dbReference type="PANTHER" id="PTHR42872:SF6">
    <property type="entry name" value="PROTEIN-GLUTAMATE METHYLESTERASE_PROTEIN-GLUTAMINE GLUTAMINASE"/>
    <property type="match status" value="1"/>
</dbReference>
<dbReference type="PROSITE" id="PS50122">
    <property type="entry name" value="CHEB"/>
    <property type="match status" value="1"/>
</dbReference>
<reference evidence="11" key="1">
    <citation type="submission" date="2020-12" db="EMBL/GenBank/DDBJ databases">
        <title>M. sibirica DSM 26468T genome.</title>
        <authorList>
            <person name="Thieme N."/>
            <person name="Rettenmaier R."/>
            <person name="Zverlov V."/>
            <person name="Liebl W."/>
        </authorList>
    </citation>
    <scope>NUCLEOTIDE SEQUENCE</scope>
    <source>
        <strain evidence="11">DSM 26468</strain>
    </source>
</reference>
<dbReference type="Pfam" id="PF00072">
    <property type="entry name" value="Response_reg"/>
    <property type="match status" value="1"/>
</dbReference>
<dbReference type="GO" id="GO:0000156">
    <property type="term" value="F:phosphorelay response regulator activity"/>
    <property type="evidence" value="ECO:0007669"/>
    <property type="project" value="InterPro"/>
</dbReference>
<dbReference type="NCBIfam" id="NF001965">
    <property type="entry name" value="PRK00742.1"/>
    <property type="match status" value="1"/>
</dbReference>
<protein>
    <recommendedName>
        <fullName evidence="6">Protein-glutamate methylesterase/protein-glutamine glutaminase</fullName>
        <ecNumber evidence="6">3.1.1.61</ecNumber>
        <ecNumber evidence="6">3.5.1.44</ecNumber>
    </recommendedName>
</protein>
<evidence type="ECO:0000256" key="5">
    <source>
        <dbReference type="ARBA" id="ARBA00048267"/>
    </source>
</evidence>
<dbReference type="GO" id="GO:0006935">
    <property type="term" value="P:chemotaxis"/>
    <property type="evidence" value="ECO:0007669"/>
    <property type="project" value="UniProtKB-UniRule"/>
</dbReference>
<evidence type="ECO:0000256" key="8">
    <source>
        <dbReference type="PROSITE-ProRule" id="PRU00169"/>
    </source>
</evidence>
<keyword evidence="1 6" id="KW-0963">Cytoplasm</keyword>
<dbReference type="InterPro" id="IPR000673">
    <property type="entry name" value="Sig_transdc_resp-reg_Me-estase"/>
</dbReference>
<dbReference type="SMART" id="SM00448">
    <property type="entry name" value="REC"/>
    <property type="match status" value="1"/>
</dbReference>
<dbReference type="EC" id="3.1.1.61" evidence="6"/>
<feature type="modified residue" description="4-aspartylphosphate" evidence="6 8">
    <location>
        <position position="57"/>
    </location>
</feature>
<feature type="active site" evidence="6 7">
    <location>
        <position position="324"/>
    </location>
</feature>
<dbReference type="GO" id="GO:0008984">
    <property type="term" value="F:protein-glutamate methylesterase activity"/>
    <property type="evidence" value="ECO:0007669"/>
    <property type="project" value="UniProtKB-UniRule"/>
</dbReference>
<dbReference type="GO" id="GO:0008168">
    <property type="term" value="F:methyltransferase activity"/>
    <property type="evidence" value="ECO:0007669"/>
    <property type="project" value="UniProtKB-KW"/>
</dbReference>
<dbReference type="EC" id="3.5.1.44" evidence="6"/>
<comment type="domain">
    <text evidence="6">Contains a C-terminal catalytic domain, and an N-terminal region which modulates catalytic activity.</text>
</comment>
<evidence type="ECO:0000256" key="4">
    <source>
        <dbReference type="ARBA" id="ARBA00024867"/>
    </source>
</evidence>